<evidence type="ECO:0000313" key="3">
    <source>
        <dbReference type="Proteomes" id="UP000294856"/>
    </source>
</evidence>
<dbReference type="PANTHER" id="PTHR43591">
    <property type="entry name" value="METHYLTRANSFERASE"/>
    <property type="match status" value="1"/>
</dbReference>
<reference evidence="2 3" key="1">
    <citation type="submission" date="2019-03" db="EMBL/GenBank/DDBJ databases">
        <title>Genomic Encyclopedia of Type Strains, Phase IV (KMG-IV): sequencing the most valuable type-strain genomes for metagenomic binning, comparative biology and taxonomic classification.</title>
        <authorList>
            <person name="Goeker M."/>
        </authorList>
    </citation>
    <scope>NUCLEOTIDE SEQUENCE [LARGE SCALE GENOMIC DNA]</scope>
    <source>
        <strain evidence="2 3">DSM 44684</strain>
    </source>
</reference>
<dbReference type="SUPFAM" id="SSF53335">
    <property type="entry name" value="S-adenosyl-L-methionine-dependent methyltransferases"/>
    <property type="match status" value="1"/>
</dbReference>
<evidence type="ECO:0000259" key="1">
    <source>
        <dbReference type="Pfam" id="PF13847"/>
    </source>
</evidence>
<dbReference type="CDD" id="cd02440">
    <property type="entry name" value="AdoMet_MTases"/>
    <property type="match status" value="1"/>
</dbReference>
<dbReference type="RefSeq" id="WP_067454990.1">
    <property type="nucleotide sequence ID" value="NZ_SMFR01000001.1"/>
</dbReference>
<accession>A0A4R1G5F5</accession>
<gene>
    <name evidence="2" type="ORF">DFR71_1645</name>
</gene>
<comment type="caution">
    <text evidence="2">The sequence shown here is derived from an EMBL/GenBank/DDBJ whole genome shotgun (WGS) entry which is preliminary data.</text>
</comment>
<dbReference type="STRING" id="1210063.GCA_001612665_04625"/>
<dbReference type="Pfam" id="PF13847">
    <property type="entry name" value="Methyltransf_31"/>
    <property type="match status" value="1"/>
</dbReference>
<dbReference type="PANTHER" id="PTHR43591:SF24">
    <property type="entry name" value="2-METHOXY-6-POLYPRENYL-1,4-BENZOQUINOL METHYLASE, MITOCHONDRIAL"/>
    <property type="match status" value="1"/>
</dbReference>
<dbReference type="InterPro" id="IPR029063">
    <property type="entry name" value="SAM-dependent_MTases_sf"/>
</dbReference>
<keyword evidence="2" id="KW-0808">Transferase</keyword>
<evidence type="ECO:0000313" key="2">
    <source>
        <dbReference type="EMBL" id="TCK00639.1"/>
    </source>
</evidence>
<dbReference type="Gene3D" id="3.40.50.150">
    <property type="entry name" value="Vaccinia Virus protein VP39"/>
    <property type="match status" value="1"/>
</dbReference>
<dbReference type="AlphaFoldDB" id="A0A4R1G5F5"/>
<dbReference type="InterPro" id="IPR025714">
    <property type="entry name" value="Methyltranfer_dom"/>
</dbReference>
<keyword evidence="3" id="KW-1185">Reference proteome</keyword>
<dbReference type="OrthoDB" id="9795634at2"/>
<feature type="domain" description="Methyltransferase" evidence="1">
    <location>
        <begin position="40"/>
        <end position="147"/>
    </location>
</feature>
<organism evidence="2 3">
    <name type="scientific">Nocardia alba</name>
    <dbReference type="NCBI Taxonomy" id="225051"/>
    <lineage>
        <taxon>Bacteria</taxon>
        <taxon>Bacillati</taxon>
        <taxon>Actinomycetota</taxon>
        <taxon>Actinomycetes</taxon>
        <taxon>Mycobacteriales</taxon>
        <taxon>Nocardiaceae</taxon>
        <taxon>Nocardia</taxon>
    </lineage>
</organism>
<protein>
    <submittedName>
        <fullName evidence="2">Methyltransferase family protein</fullName>
    </submittedName>
</protein>
<dbReference type="Proteomes" id="UP000294856">
    <property type="component" value="Unassembled WGS sequence"/>
</dbReference>
<dbReference type="GO" id="GO:0008168">
    <property type="term" value="F:methyltransferase activity"/>
    <property type="evidence" value="ECO:0007669"/>
    <property type="project" value="UniProtKB-KW"/>
</dbReference>
<dbReference type="GO" id="GO:0032259">
    <property type="term" value="P:methylation"/>
    <property type="evidence" value="ECO:0007669"/>
    <property type="project" value="UniProtKB-KW"/>
</dbReference>
<dbReference type="EMBL" id="SMFR01000001">
    <property type="protein sequence ID" value="TCK00639.1"/>
    <property type="molecule type" value="Genomic_DNA"/>
</dbReference>
<keyword evidence="2" id="KW-0489">Methyltransferase</keyword>
<name>A0A4R1G5F5_9NOCA</name>
<proteinExistence type="predicted"/>
<sequence>MPDQNRTPTYTHGFHGSVLRTQRWRTAENSAAYLIEHLRAGSTLLDVGCGAGTISADLADLIAPGKLTAVDSSPEVIASARAEAATRGCENIEFAVADALVLPFEDNFFDVVHAHQVLQHVSDPVRALTEMKRVCKPGGVVAVRESDYGAFSWYPESSPLDKWLRLYRQIARANGGEPDAGRRLLAWANRVGFDHHVIDSSTWCFADDEQRRWWGSMWAERITHSSIAEQLVTAGLAESDELAEISTAWLQWADNPDGYLTLVHGELLGIK</sequence>